<evidence type="ECO:0000313" key="4">
    <source>
        <dbReference type="Proteomes" id="UP001199642"/>
    </source>
</evidence>
<evidence type="ECO:0000256" key="1">
    <source>
        <dbReference type="RuleBase" id="RU003513"/>
    </source>
</evidence>
<name>A0ABY3RQ35_9MICO</name>
<dbReference type="EMBL" id="CP082781">
    <property type="protein sequence ID" value="UGS24964.1"/>
    <property type="molecule type" value="Genomic_DNA"/>
</dbReference>
<dbReference type="SUPFAM" id="SSF53756">
    <property type="entry name" value="UDP-Glycosyltransferase/glycogen phosphorylase"/>
    <property type="match status" value="1"/>
</dbReference>
<dbReference type="Proteomes" id="UP001199642">
    <property type="component" value="Chromosome"/>
</dbReference>
<sequence length="376" mass="40527">MRSSSVDLRKAISVTTVPALGDIAVVLGTRPEIIKLAEVIRLLGPRARVIHTGQHWDEGMAGQFFEDFGIGEPHVRLRTMGGAPRGMQVALGTAELLSHFSAAPPAAVIVQGDTNSVSAGAQAANYLGIPVIHVEAGLRSRDRQMPEEINRLVVGVLADLHCAPTEASANNLRREGVEEDRILVTGNTVVEAVERSLRLLNDDAWAIPGEPYVLATIHRPENTDEPAALRRILRDLRRTGLRTVLAIHPRTAAAVERHRLGGELAGIDVRAAVPHDGFLALARRASLIVSDSGGVQEEATVLKKPLLVVRRSTERPEAVDAGFARLVTPDDDLLRVAQEMLLSGVRERLARTPSPYGDGTASARIVDAVLRLVDHD</sequence>
<dbReference type="PANTHER" id="PTHR43174:SF1">
    <property type="entry name" value="UDP-N-ACETYLGLUCOSAMINE 2-EPIMERASE"/>
    <property type="match status" value="1"/>
</dbReference>
<evidence type="ECO:0000259" key="2">
    <source>
        <dbReference type="Pfam" id="PF02350"/>
    </source>
</evidence>
<dbReference type="InterPro" id="IPR003331">
    <property type="entry name" value="UDP_GlcNAc_Epimerase_2_dom"/>
</dbReference>
<protein>
    <submittedName>
        <fullName evidence="3">UDP-N-acetylglucosamine 2-epimerase (Non-hydrolyzing)</fullName>
        <ecNumber evidence="3">5.1.3.14</ecNumber>
    </submittedName>
</protein>
<dbReference type="GO" id="GO:0008761">
    <property type="term" value="F:UDP-N-acetylglucosamine 2-epimerase activity"/>
    <property type="evidence" value="ECO:0007669"/>
    <property type="project" value="UniProtKB-EC"/>
</dbReference>
<dbReference type="InterPro" id="IPR029767">
    <property type="entry name" value="WecB-like"/>
</dbReference>
<feature type="domain" description="UDP-N-acetylglucosamine 2-epimerase" evidence="2">
    <location>
        <begin position="47"/>
        <end position="369"/>
    </location>
</feature>
<keyword evidence="1 3" id="KW-0413">Isomerase</keyword>
<reference evidence="3 4" key="1">
    <citation type="submission" date="2023-01" db="EMBL/GenBank/DDBJ databases">
        <title>Characterization of estradiol degrading bacteria Microbacterium sp. MZT7 and reveal degrading genes through genome analysis.</title>
        <authorList>
            <person name="Hao P."/>
            <person name="Gao Y."/>
        </authorList>
    </citation>
    <scope>NUCLEOTIDE SEQUENCE [LARGE SCALE GENOMIC DNA]</scope>
    <source>
        <strain evidence="3 4">MZT7</strain>
    </source>
</reference>
<keyword evidence="4" id="KW-1185">Reference proteome</keyword>
<dbReference type="Gene3D" id="3.40.50.2000">
    <property type="entry name" value="Glycogen Phosphorylase B"/>
    <property type="match status" value="2"/>
</dbReference>
<gene>
    <name evidence="3" type="primary">wecB</name>
    <name evidence="3" type="ORF">K8F61_09590</name>
</gene>
<dbReference type="NCBIfam" id="TIGR00236">
    <property type="entry name" value="wecB"/>
    <property type="match status" value="1"/>
</dbReference>
<dbReference type="Pfam" id="PF02350">
    <property type="entry name" value="Epimerase_2"/>
    <property type="match status" value="1"/>
</dbReference>
<comment type="similarity">
    <text evidence="1">Belongs to the UDP-N-acetylglucosamine 2-epimerase family.</text>
</comment>
<evidence type="ECO:0000313" key="3">
    <source>
        <dbReference type="EMBL" id="UGS24964.1"/>
    </source>
</evidence>
<proteinExistence type="inferred from homology"/>
<accession>A0ABY3RQ35</accession>
<dbReference type="EC" id="5.1.3.14" evidence="3"/>
<organism evidence="3 4">
    <name type="scientific">Microbacterium resistens</name>
    <dbReference type="NCBI Taxonomy" id="156977"/>
    <lineage>
        <taxon>Bacteria</taxon>
        <taxon>Bacillati</taxon>
        <taxon>Actinomycetota</taxon>
        <taxon>Actinomycetes</taxon>
        <taxon>Micrococcales</taxon>
        <taxon>Microbacteriaceae</taxon>
        <taxon>Microbacterium</taxon>
    </lineage>
</organism>
<dbReference type="PANTHER" id="PTHR43174">
    <property type="entry name" value="UDP-N-ACETYLGLUCOSAMINE 2-EPIMERASE"/>
    <property type="match status" value="1"/>
</dbReference>
<dbReference type="CDD" id="cd03786">
    <property type="entry name" value="GTB_UDP-GlcNAc_2-Epimerase"/>
    <property type="match status" value="1"/>
</dbReference>